<feature type="transmembrane region" description="Helical" evidence="1">
    <location>
        <begin position="160"/>
        <end position="178"/>
    </location>
</feature>
<organism evidence="2 3">
    <name type="scientific">Jeotgalicoccus aerolatus</name>
    <dbReference type="NCBI Taxonomy" id="709510"/>
    <lineage>
        <taxon>Bacteria</taxon>
        <taxon>Bacillati</taxon>
        <taxon>Bacillota</taxon>
        <taxon>Bacilli</taxon>
        <taxon>Bacillales</taxon>
        <taxon>Staphylococcaceae</taxon>
        <taxon>Jeotgalicoccus</taxon>
    </lineage>
</organism>
<dbReference type="RefSeq" id="WP_176760673.1">
    <property type="nucleotide sequence ID" value="NZ_FNFI01000015.1"/>
</dbReference>
<evidence type="ECO:0000313" key="3">
    <source>
        <dbReference type="Proteomes" id="UP000242700"/>
    </source>
</evidence>
<keyword evidence="1" id="KW-0472">Membrane</keyword>
<sequence length="190" mass="22256">MRQFYYGLALFLFLALPPVRHLLESIMAMHMHMQMMLLLVSGLLMAPFIQKKFPALFMNFNKSGYPGLLLFLVIILYWMLPRTMDESLELWTVELFKFISLPFLAGVPIRDSWPKLREASQVVFFLILGVIFSVMSYLYVFSESTLCNNYLMTDQKTVGYGFMFLAISILIYVLLILFTDQRQYFEKDSS</sequence>
<dbReference type="STRING" id="586411.SAMN05216187_11516"/>
<protein>
    <recommendedName>
        <fullName evidence="4">Cytochrome c oxidase caa3 assembly factor (Caa3_CtaG)</fullName>
    </recommendedName>
</protein>
<evidence type="ECO:0008006" key="4">
    <source>
        <dbReference type="Google" id="ProtNLM"/>
    </source>
</evidence>
<gene>
    <name evidence="2" type="ORF">SAMN05216187_11516</name>
</gene>
<keyword evidence="1" id="KW-1133">Transmembrane helix</keyword>
<dbReference type="EMBL" id="FNFI01000015">
    <property type="protein sequence ID" value="SDK72992.1"/>
    <property type="molecule type" value="Genomic_DNA"/>
</dbReference>
<evidence type="ECO:0000256" key="1">
    <source>
        <dbReference type="SAM" id="Phobius"/>
    </source>
</evidence>
<name>A0A1G9EA05_9STAP</name>
<dbReference type="Proteomes" id="UP000242700">
    <property type="component" value="Unassembled WGS sequence"/>
</dbReference>
<proteinExistence type="predicted"/>
<keyword evidence="1" id="KW-0812">Transmembrane</keyword>
<feature type="transmembrane region" description="Helical" evidence="1">
    <location>
        <begin position="32"/>
        <end position="50"/>
    </location>
</feature>
<dbReference type="AlphaFoldDB" id="A0A1G9EA05"/>
<feature type="transmembrane region" description="Helical" evidence="1">
    <location>
        <begin position="122"/>
        <end position="140"/>
    </location>
</feature>
<evidence type="ECO:0000313" key="2">
    <source>
        <dbReference type="EMBL" id="SDK72992.1"/>
    </source>
</evidence>
<feature type="transmembrane region" description="Helical" evidence="1">
    <location>
        <begin position="62"/>
        <end position="79"/>
    </location>
</feature>
<reference evidence="3" key="1">
    <citation type="submission" date="2016-10" db="EMBL/GenBank/DDBJ databases">
        <authorList>
            <person name="Varghese N."/>
            <person name="Submissions S."/>
        </authorList>
    </citation>
    <scope>NUCLEOTIDE SEQUENCE [LARGE SCALE GENOMIC DNA]</scope>
    <source>
        <strain evidence="3">CGMCC 1.8911</strain>
    </source>
</reference>
<accession>A0A1G9EA05</accession>
<feature type="transmembrane region" description="Helical" evidence="1">
    <location>
        <begin position="91"/>
        <end position="110"/>
    </location>
</feature>